<name>D7BUV1_STRBB</name>
<dbReference type="Proteomes" id="UP000000377">
    <property type="component" value="Chromosome"/>
</dbReference>
<protein>
    <submittedName>
        <fullName evidence="2">Uncharacterized protein</fullName>
    </submittedName>
</protein>
<proteinExistence type="predicted"/>
<keyword evidence="3" id="KW-1185">Reference proteome</keyword>
<accession>D7BUV1</accession>
<sequence>MQDVRQHIDVRGRHLAEEIAPDNLGPARNAVCSQHLVCIRHGMRKVEDVPTTVRVAAEQLGHDRAVGAADVGHDLSLRQSVTVEYADPPTTRHIDHGAAQQREALRVFAQPLEEGLPATTHNAWETWNPPSIWPISVAGEAPLMSPLHSATAAGLRNTSSLDGRFSRKYPDTPPCPKTGKLGAAVA</sequence>
<organism evidence="2 3">
    <name type="scientific">Streptomyces bingchenggensis (strain BCW-1)</name>
    <dbReference type="NCBI Taxonomy" id="749414"/>
    <lineage>
        <taxon>Bacteria</taxon>
        <taxon>Bacillati</taxon>
        <taxon>Actinomycetota</taxon>
        <taxon>Actinomycetes</taxon>
        <taxon>Kitasatosporales</taxon>
        <taxon>Streptomycetaceae</taxon>
        <taxon>Streptomyces</taxon>
    </lineage>
</organism>
<dbReference type="EMBL" id="CP002047">
    <property type="protein sequence ID" value="ADI03292.1"/>
    <property type="molecule type" value="Genomic_DNA"/>
</dbReference>
<dbReference type="HOGENOM" id="CLU_1453612_0_0_11"/>
<evidence type="ECO:0000256" key="1">
    <source>
        <dbReference type="SAM" id="MobiDB-lite"/>
    </source>
</evidence>
<evidence type="ECO:0000313" key="2">
    <source>
        <dbReference type="EMBL" id="ADI03292.1"/>
    </source>
</evidence>
<dbReference type="AlphaFoldDB" id="D7BUV1"/>
<gene>
    <name evidence="2" type="ordered locus">SBI_00171</name>
</gene>
<dbReference type="KEGG" id="sbh:SBI_00171"/>
<reference evidence="2 3" key="1">
    <citation type="journal article" date="2010" name="J. Bacteriol.">
        <title>Genome sequence of the milbemycin-producing bacterium Streptomyces bingchenggensis.</title>
        <authorList>
            <person name="Wang X.J."/>
            <person name="Yan Y.J."/>
            <person name="Zhang B."/>
            <person name="An J."/>
            <person name="Wang J.J."/>
            <person name="Tian J."/>
            <person name="Jiang L."/>
            <person name="Chen Y.H."/>
            <person name="Huang S.X."/>
            <person name="Yin M."/>
            <person name="Zhang J."/>
            <person name="Gao A.L."/>
            <person name="Liu C.X."/>
            <person name="Zhu Z.X."/>
            <person name="Xiang W.S."/>
        </authorList>
    </citation>
    <scope>NUCLEOTIDE SEQUENCE [LARGE SCALE GENOMIC DNA]</scope>
    <source>
        <strain evidence="2 3">BCW-1</strain>
    </source>
</reference>
<feature type="region of interest" description="Disordered" evidence="1">
    <location>
        <begin position="158"/>
        <end position="186"/>
    </location>
</feature>
<evidence type="ECO:0000313" key="3">
    <source>
        <dbReference type="Proteomes" id="UP000000377"/>
    </source>
</evidence>